<proteinExistence type="predicted"/>
<gene>
    <name evidence="2" type="ORF">FOXB_13351</name>
</gene>
<dbReference type="AlphaFoldDB" id="F9G3W9"/>
<comment type="caution">
    <text evidence="2">The sequence shown here is derived from an EMBL/GenBank/DDBJ whole genome shotgun (WGS) entry which is preliminary data.</text>
</comment>
<feature type="region of interest" description="Disordered" evidence="1">
    <location>
        <begin position="1"/>
        <end position="34"/>
    </location>
</feature>
<name>F9G3W9_FUSOF</name>
<protein>
    <recommendedName>
        <fullName evidence="3">Myb-like domain-containing protein</fullName>
    </recommendedName>
</protein>
<dbReference type="OrthoDB" id="4985370at2759"/>
<dbReference type="InterPro" id="IPR009057">
    <property type="entry name" value="Homeodomain-like_sf"/>
</dbReference>
<feature type="compositionally biased region" description="Acidic residues" evidence="1">
    <location>
        <begin position="142"/>
        <end position="151"/>
    </location>
</feature>
<accession>F9G3W9</accession>
<evidence type="ECO:0000256" key="1">
    <source>
        <dbReference type="SAM" id="MobiDB-lite"/>
    </source>
</evidence>
<evidence type="ECO:0008006" key="3">
    <source>
        <dbReference type="Google" id="ProtNLM"/>
    </source>
</evidence>
<reference evidence="2" key="1">
    <citation type="journal article" date="2012" name="Mol. Plant Microbe Interact.">
        <title>A highly conserved effector in Fusarium oxysporum is required for full virulence on Arabidopsis.</title>
        <authorList>
            <person name="Thatcher L.F."/>
            <person name="Gardiner D.M."/>
            <person name="Kazan K."/>
            <person name="Manners J."/>
        </authorList>
    </citation>
    <scope>NUCLEOTIDE SEQUENCE [LARGE SCALE GENOMIC DNA]</scope>
    <source>
        <strain evidence="2">Fo5176</strain>
    </source>
</reference>
<dbReference type="EMBL" id="AFQF01003341">
    <property type="protein sequence ID" value="EGU76145.1"/>
    <property type="molecule type" value="Genomic_DNA"/>
</dbReference>
<sequence>MTNNSDKTSVQLWPWQKRALENGRTPLPESPGERPWLNLSPDTEISATPLTALINASTPKPRDCGEYHQIHVVTPHSRWWSESDMRRLIHLRNSGESWVAISAEFPGRTLQGVKQTYRKRRFATERQMEKEAFAATSAEPSLIDDDDEKSN</sequence>
<organism evidence="2">
    <name type="scientific">Fusarium oxysporum (strain Fo5176)</name>
    <name type="common">Fusarium vascular wilt</name>
    <dbReference type="NCBI Taxonomy" id="660025"/>
    <lineage>
        <taxon>Eukaryota</taxon>
        <taxon>Fungi</taxon>
        <taxon>Dikarya</taxon>
        <taxon>Ascomycota</taxon>
        <taxon>Pezizomycotina</taxon>
        <taxon>Sordariomycetes</taxon>
        <taxon>Hypocreomycetidae</taxon>
        <taxon>Hypocreales</taxon>
        <taxon>Nectriaceae</taxon>
        <taxon>Fusarium</taxon>
        <taxon>Fusarium oxysporum species complex</taxon>
    </lineage>
</organism>
<feature type="region of interest" description="Disordered" evidence="1">
    <location>
        <begin position="129"/>
        <end position="151"/>
    </location>
</feature>
<feature type="compositionally biased region" description="Polar residues" evidence="1">
    <location>
        <begin position="1"/>
        <end position="11"/>
    </location>
</feature>
<dbReference type="SUPFAM" id="SSF46689">
    <property type="entry name" value="Homeodomain-like"/>
    <property type="match status" value="1"/>
</dbReference>
<evidence type="ECO:0000313" key="2">
    <source>
        <dbReference type="EMBL" id="EGU76145.1"/>
    </source>
</evidence>